<evidence type="ECO:0000313" key="3">
    <source>
        <dbReference type="EMBL" id="NYI39967.1"/>
    </source>
</evidence>
<feature type="region of interest" description="Disordered" evidence="1">
    <location>
        <begin position="85"/>
        <end position="117"/>
    </location>
</feature>
<organism evidence="3 4">
    <name type="scientific">Demequina lutea</name>
    <dbReference type="NCBI Taxonomy" id="431489"/>
    <lineage>
        <taxon>Bacteria</taxon>
        <taxon>Bacillati</taxon>
        <taxon>Actinomycetota</taxon>
        <taxon>Actinomycetes</taxon>
        <taxon>Micrococcales</taxon>
        <taxon>Demequinaceae</taxon>
        <taxon>Demequina</taxon>
    </lineage>
</organism>
<dbReference type="Gene3D" id="1.10.260.40">
    <property type="entry name" value="lambda repressor-like DNA-binding domains"/>
    <property type="match status" value="1"/>
</dbReference>
<proteinExistence type="predicted"/>
<dbReference type="InterPro" id="IPR010982">
    <property type="entry name" value="Lambda_DNA-bd_dom_sf"/>
</dbReference>
<gene>
    <name evidence="3" type="ORF">BKA03_000086</name>
</gene>
<reference evidence="3 4" key="1">
    <citation type="submission" date="2020-07" db="EMBL/GenBank/DDBJ databases">
        <title>Sequencing the genomes of 1000 actinobacteria strains.</title>
        <authorList>
            <person name="Klenk H.-P."/>
        </authorList>
    </citation>
    <scope>NUCLEOTIDE SEQUENCE [LARGE SCALE GENOMIC DNA]</scope>
    <source>
        <strain evidence="3 4">DSM 19970</strain>
    </source>
</reference>
<evidence type="ECO:0000256" key="1">
    <source>
        <dbReference type="SAM" id="MobiDB-lite"/>
    </source>
</evidence>
<dbReference type="CDD" id="cd00093">
    <property type="entry name" value="HTH_XRE"/>
    <property type="match status" value="1"/>
</dbReference>
<comment type="caution">
    <text evidence="3">The sequence shown here is derived from an EMBL/GenBank/DDBJ whole genome shotgun (WGS) entry which is preliminary data.</text>
</comment>
<dbReference type="InterPro" id="IPR001387">
    <property type="entry name" value="Cro/C1-type_HTH"/>
</dbReference>
<evidence type="ECO:0000313" key="4">
    <source>
        <dbReference type="Proteomes" id="UP000547973"/>
    </source>
</evidence>
<dbReference type="SUPFAM" id="SSF47413">
    <property type="entry name" value="lambda repressor-like DNA-binding domains"/>
    <property type="match status" value="1"/>
</dbReference>
<dbReference type="PROSITE" id="PS50943">
    <property type="entry name" value="HTH_CROC1"/>
    <property type="match status" value="1"/>
</dbReference>
<evidence type="ECO:0000259" key="2">
    <source>
        <dbReference type="PROSITE" id="PS50943"/>
    </source>
</evidence>
<sequence>MAMQEDFASTTDWEQELGAQVKRARLARDLGQADLARNANVSLGAVKGLEHGNGSTLKTFVRVARALGKQDWLASLEPEPEIGPFDLLQLREGRKQPQRASGRRASGRRASGSKTSP</sequence>
<dbReference type="SMART" id="SM00530">
    <property type="entry name" value="HTH_XRE"/>
    <property type="match status" value="1"/>
</dbReference>
<name>A0A7Y9Z702_9MICO</name>
<dbReference type="AlphaFoldDB" id="A0A7Y9Z702"/>
<dbReference type="OrthoDB" id="6637137at2"/>
<accession>A0A7Y9Z702</accession>
<feature type="domain" description="HTH cro/C1-type" evidence="2">
    <location>
        <begin position="21"/>
        <end position="73"/>
    </location>
</feature>
<dbReference type="EMBL" id="JACBZO010000001">
    <property type="protein sequence ID" value="NYI39967.1"/>
    <property type="molecule type" value="Genomic_DNA"/>
</dbReference>
<dbReference type="RefSeq" id="WP_062075666.1">
    <property type="nucleotide sequence ID" value="NZ_BBRC01000012.1"/>
</dbReference>
<keyword evidence="4" id="KW-1185">Reference proteome</keyword>
<feature type="compositionally biased region" description="Low complexity" evidence="1">
    <location>
        <begin position="108"/>
        <end position="117"/>
    </location>
</feature>
<dbReference type="Pfam" id="PF01381">
    <property type="entry name" value="HTH_3"/>
    <property type="match status" value="1"/>
</dbReference>
<protein>
    <submittedName>
        <fullName evidence="3">Transcriptional regulator with XRE-family HTH domain</fullName>
    </submittedName>
</protein>
<dbReference type="GO" id="GO:0003677">
    <property type="term" value="F:DNA binding"/>
    <property type="evidence" value="ECO:0007669"/>
    <property type="project" value="InterPro"/>
</dbReference>
<dbReference type="Proteomes" id="UP000547973">
    <property type="component" value="Unassembled WGS sequence"/>
</dbReference>